<evidence type="ECO:0000313" key="3">
    <source>
        <dbReference type="EMBL" id="UQS81708.1"/>
    </source>
</evidence>
<dbReference type="InterPro" id="IPR011249">
    <property type="entry name" value="Metalloenz_LuxS/M16"/>
</dbReference>
<sequence>MNDLTIKPIINNLNLSIQAIVKPQFNQTYALAMVDFGSLDTLTRPRQLVPAGSAHFLEHKLFAKPDLDSDRQFAQFGADSNAFTSYTKTAYLFKCVGHVAQNLGVLLDLISRPYFTKDNIAREQQIIAQEIQMYADSPDWFLEQVTLNNLYVQDPIAEDIAGSLESISQIDATTLLQIYQQYYIPQNFQIYLAGNVAVAQLEQQLDDILQINTAIQTFAKRSNVPTLRMSPQWLPVKSSQLVSFQTKRPRMMLGLRIDATDVGSKQVINLQNQLELLMAMILGETAVIHQNLLDQGLIDDTFGYSVIAERQYVFILISAQTAEPQRLGQVLRDYLLEQRFSEELTLQNLEAVKHDSLGSYLFAQDYMENLATESAELAFYDLTYVQVLNLINQISIVDIQSLASKIFQEDNLTITYLKPEN</sequence>
<dbReference type="Proteomes" id="UP000831495">
    <property type="component" value="Chromosome"/>
</dbReference>
<evidence type="ECO:0000259" key="2">
    <source>
        <dbReference type="Pfam" id="PF05193"/>
    </source>
</evidence>
<evidence type="ECO:0000259" key="1">
    <source>
        <dbReference type="Pfam" id="PF00675"/>
    </source>
</evidence>
<reference evidence="3" key="1">
    <citation type="journal article" date="2022" name="Int. J. Syst. Evol. Microbiol.">
        <title>Apilactobacillus apisilvae sp. nov., Nicolia spurrieriana gen. nov. sp. nov., Bombilactobacillus folatiphilus sp. nov. and Bombilactobacillus thymidiniphilus sp. nov., four new lactic acid bacterial isolates from stingless bees Tetragonula carbonaria and Austroplebeia australis.</title>
        <authorList>
            <person name="Oliphant S.A."/>
            <person name="Watson-Haigh N.S."/>
            <person name="Sumby K.M."/>
            <person name="Gardner J."/>
            <person name="Groom S."/>
            <person name="Jiranek V."/>
        </authorList>
    </citation>
    <scope>NUCLEOTIDE SEQUENCE</scope>
    <source>
        <strain evidence="3">SG4_D2</strain>
    </source>
</reference>
<accession>A0ABY4P7M3</accession>
<dbReference type="InterPro" id="IPR011765">
    <property type="entry name" value="Pept_M16_N"/>
</dbReference>
<name>A0ABY4P7M3_9LACO</name>
<dbReference type="SUPFAM" id="SSF63411">
    <property type="entry name" value="LuxS/MPP-like metallohydrolase"/>
    <property type="match status" value="2"/>
</dbReference>
<dbReference type="EMBL" id="CP093366">
    <property type="protein sequence ID" value="UQS81708.1"/>
    <property type="molecule type" value="Genomic_DNA"/>
</dbReference>
<proteinExistence type="predicted"/>
<dbReference type="Pfam" id="PF00675">
    <property type="entry name" value="Peptidase_M16"/>
    <property type="match status" value="1"/>
</dbReference>
<feature type="domain" description="Peptidase M16 N-terminal" evidence="1">
    <location>
        <begin position="51"/>
        <end position="159"/>
    </location>
</feature>
<organism evidence="3 4">
    <name type="scientific">Bombilactobacillus folatiphilus</name>
    <dbReference type="NCBI Taxonomy" id="2923362"/>
    <lineage>
        <taxon>Bacteria</taxon>
        <taxon>Bacillati</taxon>
        <taxon>Bacillota</taxon>
        <taxon>Bacilli</taxon>
        <taxon>Lactobacillales</taxon>
        <taxon>Lactobacillaceae</taxon>
        <taxon>Bombilactobacillus</taxon>
    </lineage>
</organism>
<dbReference type="Pfam" id="PF05193">
    <property type="entry name" value="Peptidase_M16_C"/>
    <property type="match status" value="1"/>
</dbReference>
<dbReference type="RefSeq" id="WP_249513976.1">
    <property type="nucleotide sequence ID" value="NZ_CP093366.1"/>
</dbReference>
<dbReference type="InterPro" id="IPR007863">
    <property type="entry name" value="Peptidase_M16_C"/>
</dbReference>
<dbReference type="NCBIfam" id="NF047421">
    <property type="entry name" value="YfmH_fam"/>
    <property type="match status" value="1"/>
</dbReference>
<gene>
    <name evidence="3" type="ORF">MOO45_05760</name>
</gene>
<protein>
    <submittedName>
        <fullName evidence="3">Insulinase family protein</fullName>
    </submittedName>
</protein>
<dbReference type="PANTHER" id="PTHR11851">
    <property type="entry name" value="METALLOPROTEASE"/>
    <property type="match status" value="1"/>
</dbReference>
<dbReference type="InterPro" id="IPR050361">
    <property type="entry name" value="MPP/UQCRC_Complex"/>
</dbReference>
<dbReference type="Gene3D" id="3.30.830.10">
    <property type="entry name" value="Metalloenzyme, LuxS/M16 peptidase-like"/>
    <property type="match status" value="2"/>
</dbReference>
<evidence type="ECO:0000313" key="4">
    <source>
        <dbReference type="Proteomes" id="UP000831495"/>
    </source>
</evidence>
<dbReference type="PANTHER" id="PTHR11851:SF134">
    <property type="entry name" value="ZINC-DEPENDENT PROTEASE"/>
    <property type="match status" value="1"/>
</dbReference>
<keyword evidence="4" id="KW-1185">Reference proteome</keyword>
<feature type="domain" description="Peptidase M16 C-terminal" evidence="2">
    <location>
        <begin position="170"/>
        <end position="337"/>
    </location>
</feature>